<name>G1XGK1_ARTOA</name>
<evidence type="ECO:0000313" key="3">
    <source>
        <dbReference type="Proteomes" id="UP000008784"/>
    </source>
</evidence>
<dbReference type="OrthoDB" id="10454617at2759"/>
<dbReference type="EMBL" id="ADOT01000151">
    <property type="protein sequence ID" value="EGX47624.1"/>
    <property type="molecule type" value="Genomic_DNA"/>
</dbReference>
<dbReference type="RefSeq" id="XP_011123613.1">
    <property type="nucleotide sequence ID" value="XM_011125311.1"/>
</dbReference>
<dbReference type="OMA" id="ICPRSEY"/>
<proteinExistence type="predicted"/>
<keyword evidence="3" id="KW-1185">Reference proteome</keyword>
<protein>
    <submittedName>
        <fullName evidence="2">Uncharacterized protein</fullName>
    </submittedName>
</protein>
<dbReference type="HOGENOM" id="CLU_2049619_0_0_1"/>
<reference evidence="2 3" key="1">
    <citation type="journal article" date="2011" name="PLoS Pathog.">
        <title>Genomic and proteomic analyses of the fungus Arthrobotrys oligospora provide insights into nematode-trap formation.</title>
        <authorList>
            <person name="Yang J."/>
            <person name="Wang L."/>
            <person name="Ji X."/>
            <person name="Feng Y."/>
            <person name="Li X."/>
            <person name="Zou C."/>
            <person name="Xu J."/>
            <person name="Ren Y."/>
            <person name="Mi Q."/>
            <person name="Wu J."/>
            <person name="Liu S."/>
            <person name="Liu Y."/>
            <person name="Huang X."/>
            <person name="Wang H."/>
            <person name="Niu X."/>
            <person name="Li J."/>
            <person name="Liang L."/>
            <person name="Luo Y."/>
            <person name="Ji K."/>
            <person name="Zhou W."/>
            <person name="Yu Z."/>
            <person name="Li G."/>
            <person name="Liu Y."/>
            <person name="Li L."/>
            <person name="Qiao M."/>
            <person name="Feng L."/>
            <person name="Zhang K.-Q."/>
        </authorList>
    </citation>
    <scope>NUCLEOTIDE SEQUENCE [LARGE SCALE GENOMIC DNA]</scope>
    <source>
        <strain evidence="3">ATCC 24927 / CBS 115.81 / DSM 1491</strain>
    </source>
</reference>
<feature type="compositionally biased region" description="Pro residues" evidence="1">
    <location>
        <begin position="68"/>
        <end position="83"/>
    </location>
</feature>
<comment type="caution">
    <text evidence="2">The sequence shown here is derived from an EMBL/GenBank/DDBJ whole genome shotgun (WGS) entry which is preliminary data.</text>
</comment>
<sequence length="144" mass="16491">MSMERLVPPTPEMIQAHPGQVWWGGVFIDPRRYSNSSGSDNSIPYICPRSEYGYKPDIRLPRYGSIEFPPPVGPPPPPPPPKPEFGYKTFNEYVQGRGHNWKPYVPYNGSARTVQFPTMQSMGHAKPQRRSLWRSLFGCFCGRY</sequence>
<gene>
    <name evidence="2" type="ORF">AOL_s00083g132</name>
</gene>
<feature type="region of interest" description="Disordered" evidence="1">
    <location>
        <begin position="65"/>
        <end position="86"/>
    </location>
</feature>
<accession>G1XGK1</accession>
<dbReference type="Proteomes" id="UP000008784">
    <property type="component" value="Unassembled WGS sequence"/>
</dbReference>
<dbReference type="InParanoid" id="G1XGK1"/>
<dbReference type="GeneID" id="22894505"/>
<evidence type="ECO:0000256" key="1">
    <source>
        <dbReference type="SAM" id="MobiDB-lite"/>
    </source>
</evidence>
<evidence type="ECO:0000313" key="2">
    <source>
        <dbReference type="EMBL" id="EGX47624.1"/>
    </source>
</evidence>
<dbReference type="AlphaFoldDB" id="G1XGK1"/>
<organism evidence="2 3">
    <name type="scientific">Arthrobotrys oligospora (strain ATCC 24927 / CBS 115.81 / DSM 1491)</name>
    <name type="common">Nematode-trapping fungus</name>
    <name type="synonym">Didymozoophaga oligospora</name>
    <dbReference type="NCBI Taxonomy" id="756982"/>
    <lineage>
        <taxon>Eukaryota</taxon>
        <taxon>Fungi</taxon>
        <taxon>Dikarya</taxon>
        <taxon>Ascomycota</taxon>
        <taxon>Pezizomycotina</taxon>
        <taxon>Orbiliomycetes</taxon>
        <taxon>Orbiliales</taxon>
        <taxon>Orbiliaceae</taxon>
        <taxon>Orbilia</taxon>
        <taxon>Orbilia oligospora</taxon>
    </lineage>
</organism>